<proteinExistence type="predicted"/>
<organism evidence="2 3">
    <name type="scientific">Persicimonas caeni</name>
    <dbReference type="NCBI Taxonomy" id="2292766"/>
    <lineage>
        <taxon>Bacteria</taxon>
        <taxon>Deltaproteobacteria</taxon>
        <taxon>Bradymonadales</taxon>
        <taxon>Bradymonadaceae</taxon>
        <taxon>Persicimonas</taxon>
    </lineage>
</organism>
<dbReference type="AlphaFoldDB" id="A0A4Y6PR65"/>
<evidence type="ECO:0000256" key="1">
    <source>
        <dbReference type="SAM" id="MobiDB-lite"/>
    </source>
</evidence>
<accession>A0A5B8Y2T2</accession>
<dbReference type="RefSeq" id="WP_141197232.1">
    <property type="nucleotide sequence ID" value="NZ_CP041186.1"/>
</dbReference>
<dbReference type="Proteomes" id="UP000315995">
    <property type="component" value="Chromosome"/>
</dbReference>
<keyword evidence="3" id="KW-1185">Reference proteome</keyword>
<accession>A0A4Y6PR65</accession>
<evidence type="ECO:0000313" key="3">
    <source>
        <dbReference type="Proteomes" id="UP000315995"/>
    </source>
</evidence>
<protein>
    <submittedName>
        <fullName evidence="2">Uncharacterized protein</fullName>
    </submittedName>
</protein>
<feature type="region of interest" description="Disordered" evidence="1">
    <location>
        <begin position="1"/>
        <end position="33"/>
    </location>
</feature>
<evidence type="ECO:0000313" key="2">
    <source>
        <dbReference type="EMBL" id="QDG50740.1"/>
    </source>
</evidence>
<dbReference type="EMBL" id="CP041186">
    <property type="protein sequence ID" value="QDG50740.1"/>
    <property type="molecule type" value="Genomic_DNA"/>
</dbReference>
<sequence>MNQAPPNDRRPEAHAAPSYEADSGNDETKSSFKETVETAAKAYFGACRKIARAINRLKKG</sequence>
<reference evidence="2 3" key="1">
    <citation type="submission" date="2019-06" db="EMBL/GenBank/DDBJ databases">
        <title>Persicimonas caeni gen. nov., sp. nov., a predatory bacterium isolated from solar saltern.</title>
        <authorList>
            <person name="Wang S."/>
        </authorList>
    </citation>
    <scope>NUCLEOTIDE SEQUENCE [LARGE SCALE GENOMIC DNA]</scope>
    <source>
        <strain evidence="2 3">YN101</strain>
    </source>
</reference>
<gene>
    <name evidence="2" type="ORF">FIV42_08355</name>
</gene>
<name>A0A4Y6PR65_PERCE</name>